<organism evidence="2 3">
    <name type="scientific">Glutamicibacter arilaitensis</name>
    <dbReference type="NCBI Taxonomy" id="256701"/>
    <lineage>
        <taxon>Bacteria</taxon>
        <taxon>Bacillati</taxon>
        <taxon>Actinomycetota</taxon>
        <taxon>Actinomycetes</taxon>
        <taxon>Micrococcales</taxon>
        <taxon>Micrococcaceae</taxon>
        <taxon>Glutamicibacter</taxon>
    </lineage>
</organism>
<gene>
    <name evidence="2" type="ORF">CIK84_16905</name>
</gene>
<evidence type="ECO:0000259" key="1">
    <source>
        <dbReference type="Pfam" id="PF00582"/>
    </source>
</evidence>
<dbReference type="EMBL" id="PNQX01000003">
    <property type="protein sequence ID" value="PMQ19027.1"/>
    <property type="molecule type" value="Genomic_DNA"/>
</dbReference>
<reference evidence="2 3" key="1">
    <citation type="journal article" date="2017" name="Elife">
        <title>Extensive horizontal gene transfer in cheese-associated bacteria.</title>
        <authorList>
            <person name="Bonham K.S."/>
            <person name="Wolfe B.E."/>
            <person name="Dutton R.J."/>
        </authorList>
    </citation>
    <scope>NUCLEOTIDE SEQUENCE [LARGE SCALE GENOMIC DNA]</scope>
    <source>
        <strain evidence="2 3">JB182</strain>
    </source>
</reference>
<dbReference type="Proteomes" id="UP000235739">
    <property type="component" value="Unassembled WGS sequence"/>
</dbReference>
<dbReference type="InterPro" id="IPR014729">
    <property type="entry name" value="Rossmann-like_a/b/a_fold"/>
</dbReference>
<evidence type="ECO:0000313" key="2">
    <source>
        <dbReference type="EMBL" id="PMQ19027.1"/>
    </source>
</evidence>
<dbReference type="Gene3D" id="3.40.50.620">
    <property type="entry name" value="HUPs"/>
    <property type="match status" value="2"/>
</dbReference>
<dbReference type="AlphaFoldDB" id="A0A2N7RYT1"/>
<evidence type="ECO:0000313" key="3">
    <source>
        <dbReference type="Proteomes" id="UP000235739"/>
    </source>
</evidence>
<accession>A0A2N7RYT1</accession>
<feature type="domain" description="UspA" evidence="1">
    <location>
        <begin position="2"/>
        <end position="137"/>
    </location>
</feature>
<dbReference type="InterPro" id="IPR006016">
    <property type="entry name" value="UspA"/>
</dbReference>
<dbReference type="RefSeq" id="WP_102599111.1">
    <property type="nucleotide sequence ID" value="NZ_JBQDKG010000001.1"/>
</dbReference>
<proteinExistence type="predicted"/>
<dbReference type="Pfam" id="PF00582">
    <property type="entry name" value="Usp"/>
    <property type="match status" value="1"/>
</dbReference>
<protein>
    <submittedName>
        <fullName evidence="2">Universal stress protein</fullName>
    </submittedName>
</protein>
<dbReference type="SUPFAM" id="SSF52402">
    <property type="entry name" value="Adenine nucleotide alpha hydrolases-like"/>
    <property type="match status" value="2"/>
</dbReference>
<comment type="caution">
    <text evidence="2">The sequence shown here is derived from an EMBL/GenBank/DDBJ whole genome shotgun (WGS) entry which is preliminary data.</text>
</comment>
<sequence length="290" mass="29969">MKLLVGYTADQRGAEAIELASALVAGTRDASLRIAIVLPAATPFSAVYPGGDHGFSSILSAQVDRWASEALAMVPDSISTSVVARSVPSVAEGLIELGEEFGAHGIVLGGRKRHRAGFFTPGAIANALLHSSPMAVFMSSPASLATLRAADGMITRLTAFVGDRPGARDVIDLSARIAAACSLPLRVATLVAHAEMADPAQELDSHLAATESYLRELTQSLGLDAAIEVVSGTGLDEATAQLSWQDGDLALLGSAKLATPRRLFIGAKAQRILSQLNVPIGVIPTLDANG</sequence>
<name>A0A2N7RYT1_9MICC</name>